<sequence length="197" mass="22629">MEITFSPGPDWISRAAEIGTIAAILISIAALTVAVVEMRRNGKQLQQEARFNYAKRAMKLHDLLMLNDGHFLELDEQLPVKTVGYTQVHLERILPIDFESVLHEAKVTHALSKSFIDDCPSSQIFEYMYVLKSCKDNYLEQARRPPAARDPWFVSRLISMHAADQKHYEIASSLGVNQPYRHLRQALFDEIERAYQI</sequence>
<reference evidence="2 3" key="1">
    <citation type="submission" date="2024-10" db="EMBL/GenBank/DDBJ databases">
        <title>The Natural Products Discovery Center: Release of the First 8490 Sequenced Strains for Exploring Actinobacteria Biosynthetic Diversity.</title>
        <authorList>
            <person name="Kalkreuter E."/>
            <person name="Kautsar S.A."/>
            <person name="Yang D."/>
            <person name="Bader C.D."/>
            <person name="Teijaro C.N."/>
            <person name="Fluegel L."/>
            <person name="Davis C.M."/>
            <person name="Simpson J.R."/>
            <person name="Lauterbach L."/>
            <person name="Steele A.D."/>
            <person name="Gui C."/>
            <person name="Meng S."/>
            <person name="Li G."/>
            <person name="Viehrig K."/>
            <person name="Ye F."/>
            <person name="Su P."/>
            <person name="Kiefer A.F."/>
            <person name="Nichols A."/>
            <person name="Cepeda A.J."/>
            <person name="Yan W."/>
            <person name="Fan B."/>
            <person name="Jiang Y."/>
            <person name="Adhikari A."/>
            <person name="Zheng C.-J."/>
            <person name="Schuster L."/>
            <person name="Cowan T.M."/>
            <person name="Smanski M.J."/>
            <person name="Chevrette M.G."/>
            <person name="De Carvalho L.P.S."/>
            <person name="Shen B."/>
        </authorList>
    </citation>
    <scope>NUCLEOTIDE SEQUENCE [LARGE SCALE GENOMIC DNA]</scope>
    <source>
        <strain evidence="2 3">NPDC077409</strain>
    </source>
</reference>
<protein>
    <submittedName>
        <fullName evidence="2">Uncharacterized protein</fullName>
    </submittedName>
</protein>
<accession>A0ABW8BNN7</accession>
<evidence type="ECO:0000313" key="3">
    <source>
        <dbReference type="Proteomes" id="UP001614338"/>
    </source>
</evidence>
<gene>
    <name evidence="2" type="ORF">ACIGG6_02340</name>
</gene>
<keyword evidence="1" id="KW-0812">Transmembrane</keyword>
<dbReference type="Proteomes" id="UP001614338">
    <property type="component" value="Unassembled WGS sequence"/>
</dbReference>
<name>A0ABW8BNN7_9GAMM</name>
<feature type="transmembrane region" description="Helical" evidence="1">
    <location>
        <begin position="15"/>
        <end position="36"/>
    </location>
</feature>
<evidence type="ECO:0000256" key="1">
    <source>
        <dbReference type="SAM" id="Phobius"/>
    </source>
</evidence>
<dbReference type="EMBL" id="JBITWC010000003">
    <property type="protein sequence ID" value="MFI8748833.1"/>
    <property type="molecule type" value="Genomic_DNA"/>
</dbReference>
<proteinExistence type="predicted"/>
<keyword evidence="1" id="KW-1133">Transmembrane helix</keyword>
<organism evidence="2 3">
    <name type="scientific">Vreelandella lionensis</name>
    <dbReference type="NCBI Taxonomy" id="1144478"/>
    <lineage>
        <taxon>Bacteria</taxon>
        <taxon>Pseudomonadati</taxon>
        <taxon>Pseudomonadota</taxon>
        <taxon>Gammaproteobacteria</taxon>
        <taxon>Oceanospirillales</taxon>
        <taxon>Halomonadaceae</taxon>
        <taxon>Vreelandella</taxon>
    </lineage>
</organism>
<keyword evidence="1" id="KW-0472">Membrane</keyword>
<dbReference type="RefSeq" id="WP_399841843.1">
    <property type="nucleotide sequence ID" value="NZ_JBITWC010000003.1"/>
</dbReference>
<keyword evidence="3" id="KW-1185">Reference proteome</keyword>
<comment type="caution">
    <text evidence="2">The sequence shown here is derived from an EMBL/GenBank/DDBJ whole genome shotgun (WGS) entry which is preliminary data.</text>
</comment>
<evidence type="ECO:0000313" key="2">
    <source>
        <dbReference type="EMBL" id="MFI8748833.1"/>
    </source>
</evidence>